<dbReference type="Gene3D" id="2.60.120.260">
    <property type="entry name" value="Galactose-binding domain-like"/>
    <property type="match status" value="1"/>
</dbReference>
<dbReference type="EMBL" id="GEBQ01031575">
    <property type="protein sequence ID" value="JAT08402.1"/>
    <property type="molecule type" value="Transcribed_RNA"/>
</dbReference>
<dbReference type="GO" id="GO:0016020">
    <property type="term" value="C:membrane"/>
    <property type="evidence" value="ECO:0007669"/>
    <property type="project" value="UniProtKB-SubCell"/>
</dbReference>
<evidence type="ECO:0000313" key="8">
    <source>
        <dbReference type="EMBL" id="JAT08402.1"/>
    </source>
</evidence>
<organism evidence="8">
    <name type="scientific">Graphocephala atropunctata</name>
    <dbReference type="NCBI Taxonomy" id="36148"/>
    <lineage>
        <taxon>Eukaryota</taxon>
        <taxon>Metazoa</taxon>
        <taxon>Ecdysozoa</taxon>
        <taxon>Arthropoda</taxon>
        <taxon>Hexapoda</taxon>
        <taxon>Insecta</taxon>
        <taxon>Pterygota</taxon>
        <taxon>Neoptera</taxon>
        <taxon>Paraneoptera</taxon>
        <taxon>Hemiptera</taxon>
        <taxon>Auchenorrhyncha</taxon>
        <taxon>Membracoidea</taxon>
        <taxon>Cicadellidae</taxon>
        <taxon>Cicadellinae</taxon>
        <taxon>Cicadellini</taxon>
        <taxon>Graphocephala</taxon>
    </lineage>
</organism>
<feature type="non-terminal residue" evidence="8">
    <location>
        <position position="264"/>
    </location>
</feature>
<keyword evidence="4 6" id="KW-0472">Membrane</keyword>
<sequence length="264" mass="29932">MCFFLDMGFGHSKFVLFFVLVGTIFSMYHQFERIIADLNDVKSKSHEVPRMHNNMKALQDTVDEMKKKLSESEVELQQLRFEIDLYKKDMTGLIDFAYGGRIISIGDTETYETEGLGMLGFRICGQGNLEKRILERSVMPGDCWPFKGHEGSAVIELIDEIIVTNVSLEHASKDLLTNDSITSAPHEFSLWGLFDESEKETSSSHHFGQFVYNLSGPEVQTFAVENPSPTPFKTVEFKIHSNSGHPNLTCVYRVRVHGHLSGTR</sequence>
<dbReference type="AlphaFoldDB" id="A0A1B6KAD1"/>
<evidence type="ECO:0000256" key="3">
    <source>
        <dbReference type="ARBA" id="ARBA00022989"/>
    </source>
</evidence>
<dbReference type="Pfam" id="PF07738">
    <property type="entry name" value="Sad1_UNC"/>
    <property type="match status" value="1"/>
</dbReference>
<keyword evidence="3 6" id="KW-1133">Transmembrane helix</keyword>
<dbReference type="PANTHER" id="PTHR12911:SF8">
    <property type="entry name" value="KLAROID PROTEIN-RELATED"/>
    <property type="match status" value="1"/>
</dbReference>
<evidence type="ECO:0000259" key="7">
    <source>
        <dbReference type="PROSITE" id="PS51469"/>
    </source>
</evidence>
<evidence type="ECO:0000256" key="2">
    <source>
        <dbReference type="ARBA" id="ARBA00022692"/>
    </source>
</evidence>
<comment type="subcellular location">
    <subcellularLocation>
        <location evidence="1">Membrane</location>
    </subcellularLocation>
</comment>
<feature type="domain" description="SUN" evidence="7">
    <location>
        <begin position="99"/>
        <end position="261"/>
    </location>
</feature>
<feature type="transmembrane region" description="Helical" evidence="6">
    <location>
        <begin position="12"/>
        <end position="31"/>
    </location>
</feature>
<gene>
    <name evidence="8" type="ORF">g.52863</name>
</gene>
<dbReference type="InterPro" id="IPR045119">
    <property type="entry name" value="SUN1-5"/>
</dbReference>
<dbReference type="GO" id="GO:0005635">
    <property type="term" value="C:nuclear envelope"/>
    <property type="evidence" value="ECO:0007669"/>
    <property type="project" value="TreeGrafter"/>
</dbReference>
<dbReference type="InterPro" id="IPR012919">
    <property type="entry name" value="SUN_dom"/>
</dbReference>
<name>A0A1B6KAD1_9HEMI</name>
<dbReference type="GO" id="GO:0043495">
    <property type="term" value="F:protein-membrane adaptor activity"/>
    <property type="evidence" value="ECO:0007669"/>
    <property type="project" value="TreeGrafter"/>
</dbReference>
<reference evidence="8" key="1">
    <citation type="submission" date="2015-11" db="EMBL/GenBank/DDBJ databases">
        <title>De novo transcriptome assembly of four potential Pierce s Disease insect vectors from Arizona vineyards.</title>
        <authorList>
            <person name="Tassone E.E."/>
        </authorList>
    </citation>
    <scope>NUCLEOTIDE SEQUENCE</scope>
</reference>
<evidence type="ECO:0000256" key="1">
    <source>
        <dbReference type="ARBA" id="ARBA00004370"/>
    </source>
</evidence>
<evidence type="ECO:0000256" key="4">
    <source>
        <dbReference type="ARBA" id="ARBA00023136"/>
    </source>
</evidence>
<keyword evidence="5" id="KW-0175">Coiled coil</keyword>
<feature type="coiled-coil region" evidence="5">
    <location>
        <begin position="48"/>
        <end position="89"/>
    </location>
</feature>
<evidence type="ECO:0000256" key="6">
    <source>
        <dbReference type="SAM" id="Phobius"/>
    </source>
</evidence>
<protein>
    <recommendedName>
        <fullName evidence="7">SUN domain-containing protein</fullName>
    </recommendedName>
</protein>
<dbReference type="PROSITE" id="PS51469">
    <property type="entry name" value="SUN"/>
    <property type="match status" value="1"/>
</dbReference>
<proteinExistence type="predicted"/>
<dbReference type="PANTHER" id="PTHR12911">
    <property type="entry name" value="SAD1/UNC-84-LIKE PROTEIN-RELATED"/>
    <property type="match status" value="1"/>
</dbReference>
<evidence type="ECO:0000256" key="5">
    <source>
        <dbReference type="SAM" id="Coils"/>
    </source>
</evidence>
<keyword evidence="2 6" id="KW-0812">Transmembrane</keyword>
<accession>A0A1B6KAD1</accession>